<keyword evidence="1" id="KW-0808">Transferase</keyword>
<proteinExistence type="predicted"/>
<dbReference type="SMART" id="SM00220">
    <property type="entry name" value="S_TKc"/>
    <property type="match status" value="1"/>
</dbReference>
<dbReference type="InterPro" id="IPR000719">
    <property type="entry name" value="Prot_kinase_dom"/>
</dbReference>
<dbReference type="Gene3D" id="3.30.200.20">
    <property type="entry name" value="Phosphorylase Kinase, domain 1"/>
    <property type="match status" value="1"/>
</dbReference>
<evidence type="ECO:0000256" key="2">
    <source>
        <dbReference type="ARBA" id="ARBA00022741"/>
    </source>
</evidence>
<dbReference type="SUPFAM" id="SSF56112">
    <property type="entry name" value="Protein kinase-like (PK-like)"/>
    <property type="match status" value="1"/>
</dbReference>
<dbReference type="InterPro" id="IPR011009">
    <property type="entry name" value="Kinase-like_dom_sf"/>
</dbReference>
<feature type="domain" description="Protein kinase" evidence="7">
    <location>
        <begin position="9"/>
        <end position="272"/>
    </location>
</feature>
<keyword evidence="6" id="KW-1133">Transmembrane helix</keyword>
<organism evidence="8 9">
    <name type="scientific">Paludibaculum fermentans</name>
    <dbReference type="NCBI Taxonomy" id="1473598"/>
    <lineage>
        <taxon>Bacteria</taxon>
        <taxon>Pseudomonadati</taxon>
        <taxon>Acidobacteriota</taxon>
        <taxon>Terriglobia</taxon>
        <taxon>Bryobacterales</taxon>
        <taxon>Bryobacteraceae</taxon>
        <taxon>Paludibaculum</taxon>
    </lineage>
</organism>
<dbReference type="Pfam" id="PF00069">
    <property type="entry name" value="Pkinase"/>
    <property type="match status" value="1"/>
</dbReference>
<name>A0A7S7SHS5_PALFE</name>
<keyword evidence="2" id="KW-0547">Nucleotide-binding</keyword>
<dbReference type="RefSeq" id="WP_194446954.1">
    <property type="nucleotide sequence ID" value="NZ_CP063849.1"/>
</dbReference>
<dbReference type="InterPro" id="IPR005532">
    <property type="entry name" value="SUMF_dom"/>
</dbReference>
<dbReference type="AlphaFoldDB" id="A0A7S7SHS5"/>
<dbReference type="InterPro" id="IPR042095">
    <property type="entry name" value="SUMF_sf"/>
</dbReference>
<dbReference type="CDD" id="cd14014">
    <property type="entry name" value="STKc_PknB_like"/>
    <property type="match status" value="1"/>
</dbReference>
<accession>A0A7S7SHS5</accession>
<dbReference type="Gene3D" id="1.10.510.10">
    <property type="entry name" value="Transferase(Phosphotransferase) domain 1"/>
    <property type="match status" value="1"/>
</dbReference>
<dbReference type="EMBL" id="CP063849">
    <property type="protein sequence ID" value="QOY85284.1"/>
    <property type="molecule type" value="Genomic_DNA"/>
</dbReference>
<dbReference type="Gene3D" id="3.90.1580.10">
    <property type="entry name" value="paralog of FGE (formylglycine-generating enzyme)"/>
    <property type="match status" value="1"/>
</dbReference>
<evidence type="ECO:0000256" key="3">
    <source>
        <dbReference type="ARBA" id="ARBA00022777"/>
    </source>
</evidence>
<evidence type="ECO:0000313" key="8">
    <source>
        <dbReference type="EMBL" id="QOY85284.1"/>
    </source>
</evidence>
<feature type="region of interest" description="Disordered" evidence="5">
    <location>
        <begin position="271"/>
        <end position="300"/>
    </location>
</feature>
<gene>
    <name evidence="8" type="ORF">IRI77_20850</name>
</gene>
<feature type="transmembrane region" description="Helical" evidence="6">
    <location>
        <begin position="308"/>
        <end position="329"/>
    </location>
</feature>
<reference evidence="8 9" key="1">
    <citation type="submission" date="2020-10" db="EMBL/GenBank/DDBJ databases">
        <title>Complete genome sequence of Paludibaculum fermentans P105T, a facultatively anaerobic acidobacterium capable of dissimilatory Fe(III) reduction.</title>
        <authorList>
            <person name="Dedysh S.N."/>
            <person name="Beletsky A.V."/>
            <person name="Kulichevskaya I.S."/>
            <person name="Mardanov A.V."/>
            <person name="Ravin N.V."/>
        </authorList>
    </citation>
    <scope>NUCLEOTIDE SEQUENCE [LARGE SCALE GENOMIC DNA]</scope>
    <source>
        <strain evidence="8 9">P105</strain>
    </source>
</reference>
<evidence type="ECO:0000256" key="6">
    <source>
        <dbReference type="SAM" id="Phobius"/>
    </source>
</evidence>
<dbReference type="PANTHER" id="PTHR43289:SF34">
    <property type="entry name" value="SERINE_THREONINE-PROTEIN KINASE YBDM-RELATED"/>
    <property type="match status" value="1"/>
</dbReference>
<sequence length="560" mass="61240">MQLPAQFGKYQLDQFLGGGMSHVFKARDTVLNRVVCVKILTPEGAADAETRARFLAEAKMSASLMHDNVIRIFDYGEEQGKPYIVMEFLTGADLRTAIKDGSSGDVRTQIGIALQGAKALEYVHQQKLIHRDIKPDNLHIDPQGRVRLMDFGIAKSQDLHLTKTGFQVGTPYYMSPEQIMGDPATERVDIYAYGVLMYELFTGVRPVSGDTIERLFYQILNEPLKLDTLREKGVPEPVIALVGRMTAKNPIERPASFTDVIAVLNQVLHPTSTPQPVPPPAPPPAPVPQPAPAPLPSPEPSGVSGKKVTLVVLLVAALISVGFIGIVLFKKDLIYKAVDRNRRMGPPPGMALVEGGAFLAGNDKQSHELPTFFVDRTEVTRGDFVKFCRTKNIPMPKDLDDTRANYPVTYVSVLQAKDYCSSVEKRLPTPLEWEKAARGKDGRIYPWGNDPDPSKAAVENKPLAPADSMAMGASPFGALNMAGNVWEWVDEQRTPSAGAVQAFSTILNPPPTANEPWYAAKGGAFDRPVQDAVSAEFITLPARFTAPNVGFRCVVSQPKE</sequence>
<protein>
    <submittedName>
        <fullName evidence="8">Protein kinase</fullName>
    </submittedName>
</protein>
<evidence type="ECO:0000256" key="5">
    <source>
        <dbReference type="SAM" id="MobiDB-lite"/>
    </source>
</evidence>
<keyword evidence="9" id="KW-1185">Reference proteome</keyword>
<keyword evidence="4" id="KW-0067">ATP-binding</keyword>
<dbReference type="SUPFAM" id="SSF56436">
    <property type="entry name" value="C-type lectin-like"/>
    <property type="match status" value="1"/>
</dbReference>
<feature type="compositionally biased region" description="Pro residues" evidence="5">
    <location>
        <begin position="273"/>
        <end position="299"/>
    </location>
</feature>
<dbReference type="PANTHER" id="PTHR43289">
    <property type="entry name" value="MITOGEN-ACTIVATED PROTEIN KINASE KINASE KINASE 20-RELATED"/>
    <property type="match status" value="1"/>
</dbReference>
<dbReference type="InterPro" id="IPR016187">
    <property type="entry name" value="CTDL_fold"/>
</dbReference>
<evidence type="ECO:0000256" key="1">
    <source>
        <dbReference type="ARBA" id="ARBA00022679"/>
    </source>
</evidence>
<keyword evidence="6" id="KW-0472">Membrane</keyword>
<dbReference type="GO" id="GO:0005524">
    <property type="term" value="F:ATP binding"/>
    <property type="evidence" value="ECO:0007669"/>
    <property type="project" value="UniProtKB-KW"/>
</dbReference>
<dbReference type="PROSITE" id="PS50011">
    <property type="entry name" value="PROTEIN_KINASE_DOM"/>
    <property type="match status" value="1"/>
</dbReference>
<evidence type="ECO:0000313" key="9">
    <source>
        <dbReference type="Proteomes" id="UP000593892"/>
    </source>
</evidence>
<keyword evidence="3 8" id="KW-0418">Kinase</keyword>
<dbReference type="Pfam" id="PF03781">
    <property type="entry name" value="FGE-sulfatase"/>
    <property type="match status" value="1"/>
</dbReference>
<keyword evidence="6" id="KW-0812">Transmembrane</keyword>
<dbReference type="Proteomes" id="UP000593892">
    <property type="component" value="Chromosome"/>
</dbReference>
<dbReference type="KEGG" id="pfer:IRI77_20850"/>
<dbReference type="GO" id="GO:0004674">
    <property type="term" value="F:protein serine/threonine kinase activity"/>
    <property type="evidence" value="ECO:0007669"/>
    <property type="project" value="TreeGrafter"/>
</dbReference>
<evidence type="ECO:0000259" key="7">
    <source>
        <dbReference type="PROSITE" id="PS50011"/>
    </source>
</evidence>
<evidence type="ECO:0000256" key="4">
    <source>
        <dbReference type="ARBA" id="ARBA00022840"/>
    </source>
</evidence>